<dbReference type="PANTHER" id="PTHR13767:SF2">
    <property type="entry name" value="PSEUDOURIDYLATE SYNTHASE TRUB1"/>
    <property type="match status" value="1"/>
</dbReference>
<evidence type="ECO:0000259" key="7">
    <source>
        <dbReference type="Pfam" id="PF01509"/>
    </source>
</evidence>
<feature type="domain" description="Pseudouridine synthase II N-terminal" evidence="7">
    <location>
        <begin position="11"/>
        <end position="125"/>
    </location>
</feature>
<evidence type="ECO:0000256" key="6">
    <source>
        <dbReference type="SAM" id="MobiDB-lite"/>
    </source>
</evidence>
<dbReference type="Gene3D" id="3.30.2350.10">
    <property type="entry name" value="Pseudouridine synthase"/>
    <property type="match status" value="1"/>
</dbReference>
<organism evidence="8 9">
    <name type="scientific">Blastococcus brunescens</name>
    <dbReference type="NCBI Taxonomy" id="1564165"/>
    <lineage>
        <taxon>Bacteria</taxon>
        <taxon>Bacillati</taxon>
        <taxon>Actinomycetota</taxon>
        <taxon>Actinomycetes</taxon>
        <taxon>Geodermatophilales</taxon>
        <taxon>Geodermatophilaceae</taxon>
        <taxon>Blastococcus</taxon>
    </lineage>
</organism>
<protein>
    <recommendedName>
        <fullName evidence="3">tRNA pseudouridine(55) synthase</fullName>
        <ecNumber evidence="3">5.4.99.25</ecNumber>
    </recommendedName>
</protein>
<name>A0ABZ1AVA7_9ACTN</name>
<comment type="catalytic activity">
    <reaction evidence="1">
        <text>uridine(55) in tRNA = pseudouridine(55) in tRNA</text>
        <dbReference type="Rhea" id="RHEA:42532"/>
        <dbReference type="Rhea" id="RHEA-COMP:10101"/>
        <dbReference type="Rhea" id="RHEA-COMP:10102"/>
        <dbReference type="ChEBI" id="CHEBI:65314"/>
        <dbReference type="ChEBI" id="CHEBI:65315"/>
        <dbReference type="EC" id="5.4.99.25"/>
    </reaction>
</comment>
<evidence type="ECO:0000256" key="5">
    <source>
        <dbReference type="ARBA" id="ARBA00023235"/>
    </source>
</evidence>
<evidence type="ECO:0000256" key="3">
    <source>
        <dbReference type="ARBA" id="ARBA00012787"/>
    </source>
</evidence>
<accession>A0ABZ1AVA7</accession>
<dbReference type="InterPro" id="IPR014780">
    <property type="entry name" value="tRNA_psdUridine_synth_TruB"/>
</dbReference>
<dbReference type="InterPro" id="IPR020103">
    <property type="entry name" value="PsdUridine_synth_cat_dom_sf"/>
</dbReference>
<dbReference type="Proteomes" id="UP001324287">
    <property type="component" value="Chromosome"/>
</dbReference>
<evidence type="ECO:0000313" key="9">
    <source>
        <dbReference type="Proteomes" id="UP001324287"/>
    </source>
</evidence>
<dbReference type="Pfam" id="PF01509">
    <property type="entry name" value="TruB_N"/>
    <property type="match status" value="1"/>
</dbReference>
<keyword evidence="9" id="KW-1185">Reference proteome</keyword>
<sequence length="153" mass="16645">MTSHDVVARARRVLSVRKVGHAGTLDPMATGLLVLGVGAATRLLGYVGGHDKTYEATIRLGRTTVTDDREGDELATTSTAHLDDDAVRTALTAQTGPLQQVPSSVSAVKVEGRRSYDRVRAGRRSSWRRARSPSTGWTCTGSSDRHRTWWTSR</sequence>
<dbReference type="EMBL" id="CP141261">
    <property type="protein sequence ID" value="WRL62502.1"/>
    <property type="molecule type" value="Genomic_DNA"/>
</dbReference>
<gene>
    <name evidence="8" type="ORF">U6N30_21220</name>
</gene>
<reference evidence="8 9" key="1">
    <citation type="submission" date="2023-12" db="EMBL/GenBank/DDBJ databases">
        <title>Blastococcus brunescens sp. nov., an actonobacterium isolated from sandstone collected in sahara desert.</title>
        <authorList>
            <person name="Gtari M."/>
            <person name="Ghodhbane F."/>
        </authorList>
    </citation>
    <scope>NUCLEOTIDE SEQUENCE [LARGE SCALE GENOMIC DNA]</scope>
    <source>
        <strain evidence="8 9">BMG 8361</strain>
    </source>
</reference>
<dbReference type="EC" id="5.4.99.25" evidence="3"/>
<evidence type="ECO:0000256" key="1">
    <source>
        <dbReference type="ARBA" id="ARBA00000385"/>
    </source>
</evidence>
<feature type="region of interest" description="Disordered" evidence="6">
    <location>
        <begin position="121"/>
        <end position="143"/>
    </location>
</feature>
<evidence type="ECO:0000256" key="2">
    <source>
        <dbReference type="ARBA" id="ARBA00005642"/>
    </source>
</evidence>
<keyword evidence="4" id="KW-0819">tRNA processing</keyword>
<dbReference type="PANTHER" id="PTHR13767">
    <property type="entry name" value="TRNA-PSEUDOURIDINE SYNTHASE"/>
    <property type="match status" value="1"/>
</dbReference>
<evidence type="ECO:0000313" key="8">
    <source>
        <dbReference type="EMBL" id="WRL62502.1"/>
    </source>
</evidence>
<keyword evidence="5" id="KW-0413">Isomerase</keyword>
<dbReference type="SUPFAM" id="SSF55120">
    <property type="entry name" value="Pseudouridine synthase"/>
    <property type="match status" value="1"/>
</dbReference>
<feature type="compositionally biased region" description="Basic residues" evidence="6">
    <location>
        <begin position="121"/>
        <end position="131"/>
    </location>
</feature>
<dbReference type="InterPro" id="IPR002501">
    <property type="entry name" value="PsdUridine_synth_N"/>
</dbReference>
<dbReference type="RefSeq" id="WP_324273856.1">
    <property type="nucleotide sequence ID" value="NZ_CP141261.1"/>
</dbReference>
<evidence type="ECO:0000256" key="4">
    <source>
        <dbReference type="ARBA" id="ARBA00022694"/>
    </source>
</evidence>
<proteinExistence type="inferred from homology"/>
<comment type="similarity">
    <text evidence="2">Belongs to the pseudouridine synthase TruB family. Type 1 subfamily.</text>
</comment>